<dbReference type="EMBL" id="CAMXCT030001081">
    <property type="protein sequence ID" value="CAL4773745.1"/>
    <property type="molecule type" value="Genomic_DNA"/>
</dbReference>
<evidence type="ECO:0000256" key="1">
    <source>
        <dbReference type="ARBA" id="ARBA00004141"/>
    </source>
</evidence>
<dbReference type="PANTHER" id="PTHR12300:SF161">
    <property type="entry name" value="RECEPTOR EXPRESSION-ENHANCING PROTEIN"/>
    <property type="match status" value="1"/>
</dbReference>
<dbReference type="AlphaFoldDB" id="A0A9P1FS74"/>
<evidence type="ECO:0000256" key="4">
    <source>
        <dbReference type="ARBA" id="ARBA00022989"/>
    </source>
</evidence>
<organism evidence="8">
    <name type="scientific">Cladocopium goreaui</name>
    <dbReference type="NCBI Taxonomy" id="2562237"/>
    <lineage>
        <taxon>Eukaryota</taxon>
        <taxon>Sar</taxon>
        <taxon>Alveolata</taxon>
        <taxon>Dinophyceae</taxon>
        <taxon>Suessiales</taxon>
        <taxon>Symbiodiniaceae</taxon>
        <taxon>Cladocopium</taxon>
    </lineage>
</organism>
<dbReference type="EMBL" id="CAMXCT010001081">
    <property type="protein sequence ID" value="CAI3986433.1"/>
    <property type="molecule type" value="Genomic_DNA"/>
</dbReference>
<evidence type="ECO:0000256" key="3">
    <source>
        <dbReference type="ARBA" id="ARBA00022692"/>
    </source>
</evidence>
<keyword evidence="5 7" id="KW-0472">Membrane</keyword>
<comment type="subcellular location">
    <subcellularLocation>
        <location evidence="1">Membrane</location>
        <topology evidence="1">Multi-pass membrane protein</topology>
    </subcellularLocation>
</comment>
<reference evidence="8" key="1">
    <citation type="submission" date="2022-10" db="EMBL/GenBank/DDBJ databases">
        <authorList>
            <person name="Chen Y."/>
            <person name="Dougan E. K."/>
            <person name="Chan C."/>
            <person name="Rhodes N."/>
            <person name="Thang M."/>
        </authorList>
    </citation>
    <scope>NUCLEOTIDE SEQUENCE</scope>
</reference>
<feature type="region of interest" description="Disordered" evidence="6">
    <location>
        <begin position="763"/>
        <end position="827"/>
    </location>
</feature>
<dbReference type="PANTHER" id="PTHR12300">
    <property type="entry name" value="HVA22-LIKE PROTEINS"/>
    <property type="match status" value="1"/>
</dbReference>
<evidence type="ECO:0000256" key="6">
    <source>
        <dbReference type="SAM" id="MobiDB-lite"/>
    </source>
</evidence>
<accession>A0A9P1FS74</accession>
<evidence type="ECO:0000313" key="9">
    <source>
        <dbReference type="EMBL" id="CAL4773745.1"/>
    </source>
</evidence>
<feature type="non-terminal residue" evidence="8">
    <location>
        <position position="990"/>
    </location>
</feature>
<dbReference type="EMBL" id="CAMXCT020001081">
    <property type="protein sequence ID" value="CAL1139808.1"/>
    <property type="molecule type" value="Genomic_DNA"/>
</dbReference>
<keyword evidence="3 7" id="KW-0812">Transmembrane</keyword>
<keyword evidence="10" id="KW-1185">Reference proteome</keyword>
<feature type="compositionally biased region" description="Polar residues" evidence="6">
    <location>
        <begin position="794"/>
        <end position="806"/>
    </location>
</feature>
<dbReference type="GO" id="GO:0016020">
    <property type="term" value="C:membrane"/>
    <property type="evidence" value="ECO:0007669"/>
    <property type="project" value="UniProtKB-SubCell"/>
</dbReference>
<proteinExistence type="inferred from homology"/>
<feature type="region of interest" description="Disordered" evidence="6">
    <location>
        <begin position="849"/>
        <end position="877"/>
    </location>
</feature>
<evidence type="ECO:0000313" key="10">
    <source>
        <dbReference type="Proteomes" id="UP001152797"/>
    </source>
</evidence>
<feature type="transmembrane region" description="Helical" evidence="7">
    <location>
        <begin position="149"/>
        <end position="172"/>
    </location>
</feature>
<dbReference type="OrthoDB" id="10009287at2759"/>
<reference evidence="9 10" key="2">
    <citation type="submission" date="2024-05" db="EMBL/GenBank/DDBJ databases">
        <authorList>
            <person name="Chen Y."/>
            <person name="Shah S."/>
            <person name="Dougan E. K."/>
            <person name="Thang M."/>
            <person name="Chan C."/>
        </authorList>
    </citation>
    <scope>NUCLEOTIDE SEQUENCE [LARGE SCALE GENOMIC DNA]</scope>
</reference>
<dbReference type="Proteomes" id="UP001152797">
    <property type="component" value="Unassembled WGS sequence"/>
</dbReference>
<evidence type="ECO:0000256" key="2">
    <source>
        <dbReference type="ARBA" id="ARBA00008573"/>
    </source>
</evidence>
<name>A0A9P1FS74_9DINO</name>
<evidence type="ECO:0000256" key="7">
    <source>
        <dbReference type="SAM" id="Phobius"/>
    </source>
</evidence>
<gene>
    <name evidence="8" type="ORF">C1SCF055_LOCUS13787</name>
</gene>
<comment type="caution">
    <text evidence="8">The sequence shown here is derived from an EMBL/GenBank/DDBJ whole genome shotgun (WGS) entry which is preliminary data.</text>
</comment>
<evidence type="ECO:0000256" key="5">
    <source>
        <dbReference type="ARBA" id="ARBA00023136"/>
    </source>
</evidence>
<dbReference type="InterPro" id="IPR004345">
    <property type="entry name" value="TB2_DP1_HVA22"/>
</dbReference>
<sequence length="990" mass="109830">TDATDSVVRFGEFQGLVVRLDDGSISIDCAEVIQLHGKDASMSEESMNACGLVEGNFISFEVSGFPGLPRAPPEPPEPWPPWASSKVKDLVGAKEVPHAHHTMTQSQDSKIKDPLRRSPIEFILVTVYAPLVSLKALESETSKDDTNMLAFWLTFSILSALESLSYGALWLFPFYTEVRFALVVYMLFFEGGKTVYKSVIDPAYQKAKKKIPEELLDKMHKDPKGFLKEMAEKAKEKGRKTGVAVAMEDLPIPGRPVHICHDGCCDSKDDSKKKAADLIYEFLLRPAQIPALNKWTKVFPCVGATVLLASFSGVARFCFDKQFKLSERASSESSAEDPEDKALGVPLNESKRWRKLARKRNEKARRFVGDEQANFSNMLWLHTASPIMTLHWKLFKTETWHCDRPQEDPAQTIRVGQFCVLDTNPAMKVAAELMQILLDPERKRMLRRAIVVCLGQLLRKLVQPFLCYPWRLWPLAHPRQISNEWSQLSPSSKSKYSERAKAENARREALKLAAAPPSASTPGGPWNLSAFGGGADAAWPVRAEVMQHFLDVHGFDAAAKQWVKEHGDADEILEPLPLTERTNLFTVCPPGGCTGDLSPVQAQTHSKLHSDLCVVVRKHDPPQHRPAAHPLVIMWESASAAKTVSVLLSFRTRDSPMEMLFLHLGPIAVGQEPPFCLQVTFHTDRLDVAPQHDNALAICAKLAMEASDWVIHRLELADIEDSPADFQIAAKISYDAAVLREEARQQKEKDLAMRAFRLLERLKSGQKRKRQSKDFHAQKVARQNAPSRVEAGDTSPSRLSQGSSWSDHSDWAGSAGEEDQDPWRPLGFDLKDGTLEFEIADLAADTEQAVISTEEGPSSDPGASGRACPAGKPKRQLQKRGIPWGPFLLSPIVPKGGQTGWGAICGLHRNRGDPSGARRKKAMNLSGLDHSTCLLRLKRWLLAGLDEEFSAQNARSDHVAMGGAGLKDFAEGKTEEEMDEAILRYVHGIA</sequence>
<keyword evidence="4 7" id="KW-1133">Transmembrane helix</keyword>
<dbReference type="Pfam" id="PF03134">
    <property type="entry name" value="TB2_DP1_HVA22"/>
    <property type="match status" value="1"/>
</dbReference>
<comment type="similarity">
    <text evidence="2">Belongs to the DP1 family.</text>
</comment>
<evidence type="ECO:0000313" key="8">
    <source>
        <dbReference type="EMBL" id="CAI3986433.1"/>
    </source>
</evidence>
<protein>
    <submittedName>
        <fullName evidence="9">Protein YOP1</fullName>
    </submittedName>
</protein>